<evidence type="ECO:0000313" key="1">
    <source>
        <dbReference type="EMBL" id="ULN52966.1"/>
    </source>
</evidence>
<gene>
    <name evidence="1" type="ORF">MIU77_00805</name>
</gene>
<accession>A0ABY3U5E2</accession>
<dbReference type="RefSeq" id="WP_240171225.1">
    <property type="nucleotide sequence ID" value="NZ_CP092365.1"/>
</dbReference>
<reference evidence="1" key="1">
    <citation type="submission" date="2022-08" db="EMBL/GenBank/DDBJ databases">
        <title>Complete genome sequence of 14 non-tuberculosis mycobacteria type-strains.</title>
        <authorList>
            <person name="Igarashi Y."/>
            <person name="Osugi A."/>
            <person name="Mitarai S."/>
        </authorList>
    </citation>
    <scope>NUCLEOTIDE SEQUENCE</scope>
    <source>
        <strain evidence="1">DSM 45575</strain>
    </source>
</reference>
<dbReference type="Proteomes" id="UP001055200">
    <property type="component" value="Chromosome"/>
</dbReference>
<organism evidence="1 2">
    <name type="scientific">Mycolicibacillus parakoreensis</name>
    <dbReference type="NCBI Taxonomy" id="1069221"/>
    <lineage>
        <taxon>Bacteria</taxon>
        <taxon>Bacillati</taxon>
        <taxon>Actinomycetota</taxon>
        <taxon>Actinomycetes</taxon>
        <taxon>Mycobacteriales</taxon>
        <taxon>Mycobacteriaceae</taxon>
        <taxon>Mycolicibacillus</taxon>
    </lineage>
</organism>
<protein>
    <recommendedName>
        <fullName evidence="3">ESX-1 secretion-associated protein</fullName>
    </recommendedName>
</protein>
<sequence>MKLDDPAIQSNPDWLATVKRSGETTREAGQVLESHIVPGTTSVLAAASRTAADALRTLGYSLENFDGAMGNAGTIMDVTGDLMAALCTRLVPK</sequence>
<keyword evidence="2" id="KW-1185">Reference proteome</keyword>
<proteinExistence type="predicted"/>
<evidence type="ECO:0000313" key="2">
    <source>
        <dbReference type="Proteomes" id="UP001055200"/>
    </source>
</evidence>
<evidence type="ECO:0008006" key="3">
    <source>
        <dbReference type="Google" id="ProtNLM"/>
    </source>
</evidence>
<dbReference type="EMBL" id="CP092365">
    <property type="protein sequence ID" value="ULN52966.1"/>
    <property type="molecule type" value="Genomic_DNA"/>
</dbReference>
<name>A0ABY3U5E2_9MYCO</name>